<name>A0A941IUC5_9ACTN</name>
<keyword evidence="1 3" id="KW-0597">Phosphoprotein</keyword>
<dbReference type="InterPro" id="IPR058245">
    <property type="entry name" value="NreC/VraR/RcsB-like_REC"/>
</dbReference>
<dbReference type="GO" id="GO:0006355">
    <property type="term" value="P:regulation of DNA-templated transcription"/>
    <property type="evidence" value="ECO:0007669"/>
    <property type="project" value="InterPro"/>
</dbReference>
<keyword evidence="2" id="KW-0238">DNA-binding</keyword>
<dbReference type="CDD" id="cd17535">
    <property type="entry name" value="REC_NarL-like"/>
    <property type="match status" value="1"/>
</dbReference>
<dbReference type="PROSITE" id="PS50043">
    <property type="entry name" value="HTH_LUXR_2"/>
    <property type="match status" value="1"/>
</dbReference>
<organism evidence="6 7">
    <name type="scientific">Actinospica durhamensis</name>
    <dbReference type="NCBI Taxonomy" id="1508375"/>
    <lineage>
        <taxon>Bacteria</taxon>
        <taxon>Bacillati</taxon>
        <taxon>Actinomycetota</taxon>
        <taxon>Actinomycetes</taxon>
        <taxon>Catenulisporales</taxon>
        <taxon>Actinospicaceae</taxon>
        <taxon>Actinospica</taxon>
    </lineage>
</organism>
<dbReference type="SMART" id="SM00421">
    <property type="entry name" value="HTH_LUXR"/>
    <property type="match status" value="1"/>
</dbReference>
<reference evidence="6" key="1">
    <citation type="submission" date="2021-04" db="EMBL/GenBank/DDBJ databases">
        <title>Genome based classification of Actinospica acidithermotolerans sp. nov., an actinobacterium isolated from an Indonesian hot spring.</title>
        <authorList>
            <person name="Kusuma A.B."/>
            <person name="Putra K.E."/>
            <person name="Nafisah S."/>
            <person name="Loh J."/>
            <person name="Nouioui I."/>
            <person name="Goodfellow M."/>
        </authorList>
    </citation>
    <scope>NUCLEOTIDE SEQUENCE</scope>
    <source>
        <strain evidence="6">CSCA 57</strain>
    </source>
</reference>
<dbReference type="RefSeq" id="WP_212533351.1">
    <property type="nucleotide sequence ID" value="NZ_JAGSOG010000346.1"/>
</dbReference>
<dbReference type="SMART" id="SM00448">
    <property type="entry name" value="REC"/>
    <property type="match status" value="1"/>
</dbReference>
<protein>
    <submittedName>
        <fullName evidence="6">Response regulator transcription factor</fullName>
    </submittedName>
</protein>
<dbReference type="InterPro" id="IPR039420">
    <property type="entry name" value="WalR-like"/>
</dbReference>
<dbReference type="InterPro" id="IPR001789">
    <property type="entry name" value="Sig_transdc_resp-reg_receiver"/>
</dbReference>
<gene>
    <name evidence="6" type="ORF">KDL01_36885</name>
</gene>
<evidence type="ECO:0000259" key="5">
    <source>
        <dbReference type="PROSITE" id="PS50110"/>
    </source>
</evidence>
<keyword evidence="7" id="KW-1185">Reference proteome</keyword>
<dbReference type="Proteomes" id="UP000675781">
    <property type="component" value="Unassembled WGS sequence"/>
</dbReference>
<dbReference type="PRINTS" id="PR00038">
    <property type="entry name" value="HTHLUXR"/>
</dbReference>
<sequence>MTIRVVIADDHRVVRDGLCYLLDQEADIEVAGEAGDGLQTVAVAAATRPDVLVLDLYMPGLDGHGVIAALAAASHRPAVIVLTSALDDENLVRAMHAGATSYLLKTAPADDVIAAIRDAATGTATLSPELLTRLTQAMRRPPAPDPLQPLSPRERDVLELIARGLSNRQIARDLDIGEQTVKTHVRSILAKLELQDRVQAAIFALRHQGGR</sequence>
<dbReference type="GO" id="GO:0003677">
    <property type="term" value="F:DNA binding"/>
    <property type="evidence" value="ECO:0007669"/>
    <property type="project" value="UniProtKB-KW"/>
</dbReference>
<dbReference type="EMBL" id="JAGSOG010000346">
    <property type="protein sequence ID" value="MBR7838902.1"/>
    <property type="molecule type" value="Genomic_DNA"/>
</dbReference>
<dbReference type="InterPro" id="IPR016032">
    <property type="entry name" value="Sig_transdc_resp-reg_C-effctor"/>
</dbReference>
<dbReference type="SUPFAM" id="SSF52172">
    <property type="entry name" value="CheY-like"/>
    <property type="match status" value="1"/>
</dbReference>
<dbReference type="Pfam" id="PF00072">
    <property type="entry name" value="Response_reg"/>
    <property type="match status" value="1"/>
</dbReference>
<dbReference type="InterPro" id="IPR011006">
    <property type="entry name" value="CheY-like_superfamily"/>
</dbReference>
<feature type="domain" description="HTH luxR-type" evidence="4">
    <location>
        <begin position="143"/>
        <end position="208"/>
    </location>
</feature>
<accession>A0A941IUC5</accession>
<evidence type="ECO:0000313" key="6">
    <source>
        <dbReference type="EMBL" id="MBR7838902.1"/>
    </source>
</evidence>
<dbReference type="PANTHER" id="PTHR43214">
    <property type="entry name" value="TWO-COMPONENT RESPONSE REGULATOR"/>
    <property type="match status" value="1"/>
</dbReference>
<dbReference type="Pfam" id="PF00196">
    <property type="entry name" value="GerE"/>
    <property type="match status" value="1"/>
</dbReference>
<evidence type="ECO:0000256" key="2">
    <source>
        <dbReference type="ARBA" id="ARBA00023125"/>
    </source>
</evidence>
<feature type="domain" description="Response regulatory" evidence="5">
    <location>
        <begin position="4"/>
        <end position="120"/>
    </location>
</feature>
<dbReference type="SUPFAM" id="SSF46894">
    <property type="entry name" value="C-terminal effector domain of the bipartite response regulators"/>
    <property type="match status" value="1"/>
</dbReference>
<dbReference type="GO" id="GO:0000160">
    <property type="term" value="P:phosphorelay signal transduction system"/>
    <property type="evidence" value="ECO:0007669"/>
    <property type="project" value="InterPro"/>
</dbReference>
<feature type="modified residue" description="4-aspartylphosphate" evidence="3">
    <location>
        <position position="55"/>
    </location>
</feature>
<comment type="caution">
    <text evidence="6">The sequence shown here is derived from an EMBL/GenBank/DDBJ whole genome shotgun (WGS) entry which is preliminary data.</text>
</comment>
<dbReference type="PROSITE" id="PS50110">
    <property type="entry name" value="RESPONSE_REGULATORY"/>
    <property type="match status" value="1"/>
</dbReference>
<dbReference type="AlphaFoldDB" id="A0A941IUC5"/>
<proteinExistence type="predicted"/>
<evidence type="ECO:0000313" key="7">
    <source>
        <dbReference type="Proteomes" id="UP000675781"/>
    </source>
</evidence>
<evidence type="ECO:0000259" key="4">
    <source>
        <dbReference type="PROSITE" id="PS50043"/>
    </source>
</evidence>
<dbReference type="Gene3D" id="3.40.50.2300">
    <property type="match status" value="1"/>
</dbReference>
<dbReference type="CDD" id="cd06170">
    <property type="entry name" value="LuxR_C_like"/>
    <property type="match status" value="1"/>
</dbReference>
<dbReference type="InterPro" id="IPR000792">
    <property type="entry name" value="Tscrpt_reg_LuxR_C"/>
</dbReference>
<dbReference type="PROSITE" id="PS00622">
    <property type="entry name" value="HTH_LUXR_1"/>
    <property type="match status" value="1"/>
</dbReference>
<evidence type="ECO:0000256" key="1">
    <source>
        <dbReference type="ARBA" id="ARBA00022553"/>
    </source>
</evidence>
<evidence type="ECO:0000256" key="3">
    <source>
        <dbReference type="PROSITE-ProRule" id="PRU00169"/>
    </source>
</evidence>